<evidence type="ECO:0000313" key="2">
    <source>
        <dbReference type="EMBL" id="SET38562.1"/>
    </source>
</evidence>
<dbReference type="InterPro" id="IPR003347">
    <property type="entry name" value="JmjC_dom"/>
</dbReference>
<name>A0A1I0E0S4_THASX</name>
<dbReference type="EMBL" id="FOHK01000007">
    <property type="protein sequence ID" value="SET38562.1"/>
    <property type="molecule type" value="Genomic_DNA"/>
</dbReference>
<dbReference type="PROSITE" id="PS51184">
    <property type="entry name" value="JMJC"/>
    <property type="match status" value="1"/>
</dbReference>
<dbReference type="RefSeq" id="WP_093329221.1">
    <property type="nucleotide sequence ID" value="NZ_AP027363.1"/>
</dbReference>
<protein>
    <submittedName>
        <fullName evidence="2">Cupin-like domain-containing protein</fullName>
    </submittedName>
</protein>
<dbReference type="Gene3D" id="2.60.120.650">
    <property type="entry name" value="Cupin"/>
    <property type="match status" value="1"/>
</dbReference>
<dbReference type="STRING" id="349064.SAMN05660429_01684"/>
<evidence type="ECO:0000259" key="1">
    <source>
        <dbReference type="PROSITE" id="PS51184"/>
    </source>
</evidence>
<dbReference type="PANTHER" id="PTHR12461">
    <property type="entry name" value="HYPOXIA-INDUCIBLE FACTOR 1 ALPHA INHIBITOR-RELATED"/>
    <property type="match status" value="1"/>
</dbReference>
<sequence length="334" mass="37278">MRQVEQVVDCKADNILEDIKNSAKPLILRGFASHWPLVKAGLEGAQQAAQYLLKFYNGRPVSGCLAPPEAKGRIYYNDALTGFNFNASHVPLAVVMEKLLQHVGDTQAPGMYVASTDAEQWFPDLIRENFADLQHENAIANVWIGNKTRIAAHYDFPQNIAVSAVGRRRFTLFPPEQISNLYVGPLEFAPGGQAISMVDMAQPDFAKHPRFKEALDAAFIAELEPGDALLLPSMWWHHVEALDDFNVLVTHWWRNSPAYMGKPDHALSAALLALRGLPEAQKQAWKAIFDHYIFSDSAASVDHIPEHVRAQLSVPLSEEKALQLRADLLNKLKQ</sequence>
<proteinExistence type="predicted"/>
<dbReference type="OrthoDB" id="479699at2"/>
<dbReference type="SUPFAM" id="SSF51197">
    <property type="entry name" value="Clavaminate synthase-like"/>
    <property type="match status" value="1"/>
</dbReference>
<dbReference type="Proteomes" id="UP000199308">
    <property type="component" value="Unassembled WGS sequence"/>
</dbReference>
<accession>A0A1I0E0S4</accession>
<organism evidence="2 3">
    <name type="scientific">Thalassotalea agarivorans</name>
    <name type="common">Thalassomonas agarivorans</name>
    <dbReference type="NCBI Taxonomy" id="349064"/>
    <lineage>
        <taxon>Bacteria</taxon>
        <taxon>Pseudomonadati</taxon>
        <taxon>Pseudomonadota</taxon>
        <taxon>Gammaproteobacteria</taxon>
        <taxon>Alteromonadales</taxon>
        <taxon>Colwelliaceae</taxon>
        <taxon>Thalassotalea</taxon>
    </lineage>
</organism>
<feature type="domain" description="JmjC" evidence="1">
    <location>
        <begin position="105"/>
        <end position="270"/>
    </location>
</feature>
<dbReference type="PANTHER" id="PTHR12461:SF105">
    <property type="entry name" value="HYPOXIA-INDUCIBLE FACTOR 1-ALPHA INHIBITOR"/>
    <property type="match status" value="1"/>
</dbReference>
<keyword evidence="3" id="KW-1185">Reference proteome</keyword>
<dbReference type="AlphaFoldDB" id="A0A1I0E0S4"/>
<reference evidence="2 3" key="1">
    <citation type="submission" date="2016-10" db="EMBL/GenBank/DDBJ databases">
        <authorList>
            <person name="de Groot N.N."/>
        </authorList>
    </citation>
    <scope>NUCLEOTIDE SEQUENCE [LARGE SCALE GENOMIC DNA]</scope>
    <source>
        <strain evidence="2 3">DSM 19706</strain>
    </source>
</reference>
<dbReference type="Pfam" id="PF13621">
    <property type="entry name" value="Cupin_8"/>
    <property type="match status" value="1"/>
</dbReference>
<dbReference type="InterPro" id="IPR041667">
    <property type="entry name" value="Cupin_8"/>
</dbReference>
<evidence type="ECO:0000313" key="3">
    <source>
        <dbReference type="Proteomes" id="UP000199308"/>
    </source>
</evidence>
<dbReference type="SMART" id="SM00558">
    <property type="entry name" value="JmjC"/>
    <property type="match status" value="1"/>
</dbReference>
<gene>
    <name evidence="2" type="ORF">SAMN05660429_01684</name>
</gene>